<dbReference type="PANTHER" id="PTHR43689:SF8">
    <property type="entry name" value="ALPHA_BETA-HYDROLASES SUPERFAMILY PROTEIN"/>
    <property type="match status" value="1"/>
</dbReference>
<dbReference type="EMBL" id="VORO01000004">
    <property type="protein sequence ID" value="TXD90057.1"/>
    <property type="molecule type" value="Genomic_DNA"/>
</dbReference>
<dbReference type="GO" id="GO:0016787">
    <property type="term" value="F:hydrolase activity"/>
    <property type="evidence" value="ECO:0007669"/>
    <property type="project" value="UniProtKB-KW"/>
</dbReference>
<dbReference type="PANTHER" id="PTHR43689">
    <property type="entry name" value="HYDROLASE"/>
    <property type="match status" value="1"/>
</dbReference>
<evidence type="ECO:0000259" key="1">
    <source>
        <dbReference type="Pfam" id="PF00561"/>
    </source>
</evidence>
<name>A0A5C6ZKZ4_9FLAO</name>
<evidence type="ECO:0000313" key="2">
    <source>
        <dbReference type="EMBL" id="TXD90057.1"/>
    </source>
</evidence>
<dbReference type="SUPFAM" id="SSF53474">
    <property type="entry name" value="alpha/beta-Hydrolases"/>
    <property type="match status" value="1"/>
</dbReference>
<proteinExistence type="predicted"/>
<evidence type="ECO:0000313" key="3">
    <source>
        <dbReference type="Proteomes" id="UP000321578"/>
    </source>
</evidence>
<dbReference type="InterPro" id="IPR000073">
    <property type="entry name" value="AB_hydrolase_1"/>
</dbReference>
<feature type="domain" description="AB hydrolase-1" evidence="1">
    <location>
        <begin position="74"/>
        <end position="205"/>
    </location>
</feature>
<dbReference type="Proteomes" id="UP000321578">
    <property type="component" value="Unassembled WGS sequence"/>
</dbReference>
<reference evidence="2 3" key="1">
    <citation type="submission" date="2019-08" db="EMBL/GenBank/DDBJ databases">
        <title>Genomes of Subsaximicrobium wynnwilliamsii strains.</title>
        <authorList>
            <person name="Bowman J.P."/>
        </authorList>
    </citation>
    <scope>NUCLEOTIDE SEQUENCE [LARGE SCALE GENOMIC DNA]</scope>
    <source>
        <strain evidence="2 3">2-80-2</strain>
    </source>
</reference>
<organism evidence="2 3">
    <name type="scientific">Subsaximicrobium wynnwilliamsii</name>
    <dbReference type="NCBI Taxonomy" id="291179"/>
    <lineage>
        <taxon>Bacteria</taxon>
        <taxon>Pseudomonadati</taxon>
        <taxon>Bacteroidota</taxon>
        <taxon>Flavobacteriia</taxon>
        <taxon>Flavobacteriales</taxon>
        <taxon>Flavobacteriaceae</taxon>
        <taxon>Subsaximicrobium</taxon>
    </lineage>
</organism>
<keyword evidence="2" id="KW-0378">Hydrolase</keyword>
<gene>
    <name evidence="2" type="ORF">ESY86_04695</name>
</gene>
<dbReference type="Gene3D" id="3.40.50.1820">
    <property type="entry name" value="alpha/beta hydrolase"/>
    <property type="match status" value="1"/>
</dbReference>
<accession>A0A5C6ZKZ4</accession>
<keyword evidence="3" id="KW-1185">Reference proteome</keyword>
<sequence length="275" mass="31193">MRRFLAKSIGFFTNVWSFVSAEAAGKIALKLFSSPRRVKIKELQKDFLDTAFIEDVDYEHLSIKTYRWLGKKETVILAHGWESNAFRWKNLIIKLRTLDYNIIALDAPAHGYSSGNKFNAILYAECINVVAQRFGAQIIVGHSVGGMSTAYFLSKYKMPSVKKIVLLGAPSNFEGVFGRYVEMMGYNKRVAKAINQLIFEQFSYMPEHFNAAKFAEGVTAEGLVIHDKFDKIIPYSDAEDFQNFYKTSKLITTEGLGHGLKTDEVNAHILEFITQ</sequence>
<dbReference type="Pfam" id="PF00561">
    <property type="entry name" value="Abhydrolase_1"/>
    <property type="match status" value="1"/>
</dbReference>
<dbReference type="OrthoDB" id="9785847at2"/>
<dbReference type="InterPro" id="IPR029058">
    <property type="entry name" value="AB_hydrolase_fold"/>
</dbReference>
<protein>
    <submittedName>
        <fullName evidence="2">Alpha/beta hydrolase</fullName>
    </submittedName>
</protein>
<comment type="caution">
    <text evidence="2">The sequence shown here is derived from an EMBL/GenBank/DDBJ whole genome shotgun (WGS) entry which is preliminary data.</text>
</comment>
<dbReference type="RefSeq" id="WP_147085450.1">
    <property type="nucleotide sequence ID" value="NZ_VORM01000004.1"/>
</dbReference>
<dbReference type="AlphaFoldDB" id="A0A5C6ZKZ4"/>